<gene>
    <name evidence="1" type="ORF">PMYSY11_0006</name>
</gene>
<evidence type="ECO:0000313" key="1">
    <source>
        <dbReference type="EMBL" id="CAE6880024.1"/>
    </source>
</evidence>
<protein>
    <submittedName>
        <fullName evidence="1">Uncharacterized protein</fullName>
    </submittedName>
</protein>
<keyword evidence="2" id="KW-1185">Reference proteome</keyword>
<sequence length="83" mass="9494">MGGFRACTAKFDRVENVLLESVFMLTLNDGSTLAMCTDCNFTCKKHALRLLYQQPGTFQASRRDELRWMLIPRTLESCCPNEV</sequence>
<evidence type="ECO:0000313" key="2">
    <source>
        <dbReference type="Proteomes" id="UP000325451"/>
    </source>
</evidence>
<dbReference type="Proteomes" id="UP000325451">
    <property type="component" value="Chromosome"/>
</dbReference>
<dbReference type="AlphaFoldDB" id="A0A8S2BAY2"/>
<proteinExistence type="predicted"/>
<accession>A0A8S2BAY2</accession>
<dbReference type="EMBL" id="LR215729">
    <property type="protein sequence ID" value="CAE6880024.1"/>
    <property type="molecule type" value="Genomic_DNA"/>
</dbReference>
<reference evidence="1" key="1">
    <citation type="submission" date="2021-02" db="EMBL/GenBank/DDBJ databases">
        <authorList>
            <consortium name="Genoscope - CEA"/>
            <person name="William W."/>
        </authorList>
    </citation>
    <scope>NUCLEOTIDE SEQUENCE</scope>
    <source>
        <strain evidence="1">YSy11</strain>
    </source>
</reference>
<dbReference type="KEGG" id="pmao:PMYSY11_0006"/>
<name>A0A8S2BAY2_9PSED</name>
<organism evidence="1 2">
    <name type="scientific">Pseudomonas marincola</name>
    <dbReference type="NCBI Taxonomy" id="437900"/>
    <lineage>
        <taxon>Bacteria</taxon>
        <taxon>Pseudomonadati</taxon>
        <taxon>Pseudomonadota</taxon>
        <taxon>Gammaproteobacteria</taxon>
        <taxon>Pseudomonadales</taxon>
        <taxon>Pseudomonadaceae</taxon>
        <taxon>Pseudomonas</taxon>
    </lineage>
</organism>